<dbReference type="InterPro" id="IPR036680">
    <property type="entry name" value="SPOR-like_sf"/>
</dbReference>
<feature type="signal peptide" evidence="1">
    <location>
        <begin position="1"/>
        <end position="24"/>
    </location>
</feature>
<sequence length="447" mass="45557">MTKPNRLGTALTAASMIAIVTACAGPGTSGPRSASMFGGEVKSGKLGLATKAQLALASNDIATAIPLAEKAVEGSPQDAGFRALLGNCYLAAGRFASAEAAYRDSLTIYANQPQVILKLALVQISLGKNEDAKQLLAQGQGLLDPSDTGLALALAGDPQNAIALLEPAARAVGADSRSRQNLALAYAFAGDWTQARNVAAQDVPADQLDARIQQWMVLAKPARASDQVAALIGIQPVAGDPGQPVRLALNQGEAVRQAAAEPAPAPATELSAVAVVDLPPAAEPTPFAEPTPAIEPAVVAAAEPVAVPAPRPAETIEASASPIRKARPAFSPAAVRLSGSAPLLRKAAAPKPRTGNSRAVVQLGAYSSRDRVAVAWSKVAGKHGSLKGYTPVTARFAGPRGTVYRLSVKGFVSNGEAAKLCASLKRAGASCFVRSVSGDAPVQFASR</sequence>
<evidence type="ECO:0000313" key="3">
    <source>
        <dbReference type="EMBL" id="MCF2514289.1"/>
    </source>
</evidence>
<gene>
    <name evidence="3" type="ORF">LVY65_04310</name>
</gene>
<dbReference type="PROSITE" id="PS51724">
    <property type="entry name" value="SPOR"/>
    <property type="match status" value="1"/>
</dbReference>
<dbReference type="EMBL" id="JAKFGM010000001">
    <property type="protein sequence ID" value="MCF2514289.1"/>
    <property type="molecule type" value="Genomic_DNA"/>
</dbReference>
<dbReference type="Pfam" id="PF14559">
    <property type="entry name" value="TPR_19"/>
    <property type="match status" value="1"/>
</dbReference>
<dbReference type="Pfam" id="PF05036">
    <property type="entry name" value="SPOR"/>
    <property type="match status" value="1"/>
</dbReference>
<feature type="domain" description="SPOR" evidence="2">
    <location>
        <begin position="353"/>
        <end position="436"/>
    </location>
</feature>
<evidence type="ECO:0000259" key="2">
    <source>
        <dbReference type="PROSITE" id="PS51724"/>
    </source>
</evidence>
<dbReference type="GO" id="GO:0042834">
    <property type="term" value="F:peptidoglycan binding"/>
    <property type="evidence" value="ECO:0007669"/>
    <property type="project" value="InterPro"/>
</dbReference>
<dbReference type="SUPFAM" id="SSF48452">
    <property type="entry name" value="TPR-like"/>
    <property type="match status" value="1"/>
</dbReference>
<name>A0A9X1QKN0_9SPHN</name>
<dbReference type="Proteomes" id="UP001139410">
    <property type="component" value="Unassembled WGS sequence"/>
</dbReference>
<evidence type="ECO:0000313" key="4">
    <source>
        <dbReference type="Proteomes" id="UP001139410"/>
    </source>
</evidence>
<dbReference type="AlphaFoldDB" id="A0A9X1QKN0"/>
<dbReference type="Gene3D" id="1.25.40.10">
    <property type="entry name" value="Tetratricopeptide repeat domain"/>
    <property type="match status" value="1"/>
</dbReference>
<dbReference type="RefSeq" id="WP_235066760.1">
    <property type="nucleotide sequence ID" value="NZ_JAKFGM010000001.1"/>
</dbReference>
<dbReference type="InterPro" id="IPR011990">
    <property type="entry name" value="TPR-like_helical_dom_sf"/>
</dbReference>
<keyword evidence="1" id="KW-0732">Signal</keyword>
<proteinExistence type="predicted"/>
<reference evidence="3" key="1">
    <citation type="submission" date="2022-01" db="EMBL/GenBank/DDBJ databases">
        <authorList>
            <person name="Jo J.-H."/>
            <person name="Im W.-T."/>
        </authorList>
    </citation>
    <scope>NUCLEOTIDE SEQUENCE</scope>
    <source>
        <strain evidence="3">G124</strain>
    </source>
</reference>
<dbReference type="InterPro" id="IPR007730">
    <property type="entry name" value="SPOR-like_dom"/>
</dbReference>
<keyword evidence="4" id="KW-1185">Reference proteome</keyword>
<evidence type="ECO:0000256" key="1">
    <source>
        <dbReference type="SAM" id="SignalP"/>
    </source>
</evidence>
<organism evidence="3 4">
    <name type="scientific">Sphingomonas cremea</name>
    <dbReference type="NCBI Taxonomy" id="2904799"/>
    <lineage>
        <taxon>Bacteria</taxon>
        <taxon>Pseudomonadati</taxon>
        <taxon>Pseudomonadota</taxon>
        <taxon>Alphaproteobacteria</taxon>
        <taxon>Sphingomonadales</taxon>
        <taxon>Sphingomonadaceae</taxon>
        <taxon>Sphingomonas</taxon>
    </lineage>
</organism>
<dbReference type="PROSITE" id="PS51257">
    <property type="entry name" value="PROKAR_LIPOPROTEIN"/>
    <property type="match status" value="1"/>
</dbReference>
<feature type="chain" id="PRO_5040918481" evidence="1">
    <location>
        <begin position="25"/>
        <end position="447"/>
    </location>
</feature>
<dbReference type="SUPFAM" id="SSF110997">
    <property type="entry name" value="Sporulation related repeat"/>
    <property type="match status" value="1"/>
</dbReference>
<accession>A0A9X1QKN0</accession>
<dbReference type="Gene3D" id="3.30.70.1070">
    <property type="entry name" value="Sporulation related repeat"/>
    <property type="match status" value="1"/>
</dbReference>
<protein>
    <submittedName>
        <fullName evidence="3">Tetratricopeptide repeat protein</fullName>
    </submittedName>
</protein>
<comment type="caution">
    <text evidence="3">The sequence shown here is derived from an EMBL/GenBank/DDBJ whole genome shotgun (WGS) entry which is preliminary data.</text>
</comment>